<dbReference type="RefSeq" id="WP_143878540.1">
    <property type="nucleotide sequence ID" value="NZ_BAABLZ010000002.1"/>
</dbReference>
<dbReference type="EMBL" id="CP041742">
    <property type="protein sequence ID" value="QDQ73027.1"/>
    <property type="molecule type" value="Genomic_DNA"/>
</dbReference>
<dbReference type="Proteomes" id="UP000315891">
    <property type="component" value="Chromosome"/>
</dbReference>
<protein>
    <recommendedName>
        <fullName evidence="3">STAS/SEC14 domain-containing protein</fullName>
    </recommendedName>
</protein>
<reference evidence="1 2" key="1">
    <citation type="submission" date="2019-07" db="EMBL/GenBank/DDBJ databases">
        <title>Lysobacter weifangensis sp. nov., isolated from bensulfuron-methyl contaminated farmland soil.</title>
        <authorList>
            <person name="Zhao H."/>
        </authorList>
    </citation>
    <scope>NUCLEOTIDE SEQUENCE [LARGE SCALE GENOMIC DNA]</scope>
    <source>
        <strain evidence="1 2">CC-Bw-6</strain>
    </source>
</reference>
<evidence type="ECO:0000313" key="1">
    <source>
        <dbReference type="EMBL" id="QDQ73027.1"/>
    </source>
</evidence>
<evidence type="ECO:0008006" key="3">
    <source>
        <dbReference type="Google" id="ProtNLM"/>
    </source>
</evidence>
<name>A0A516V3E0_9GAMM</name>
<gene>
    <name evidence="1" type="ORF">FNZ56_03655</name>
</gene>
<organism evidence="1 2">
    <name type="scientific">Pseudoluteimonas lycopersici</name>
    <dbReference type="NCBI Taxonomy" id="1324796"/>
    <lineage>
        <taxon>Bacteria</taxon>
        <taxon>Pseudomonadati</taxon>
        <taxon>Pseudomonadota</taxon>
        <taxon>Gammaproteobacteria</taxon>
        <taxon>Lysobacterales</taxon>
        <taxon>Lysobacteraceae</taxon>
        <taxon>Pseudoluteimonas</taxon>
    </lineage>
</organism>
<dbReference type="OrthoDB" id="9784378at2"/>
<proteinExistence type="predicted"/>
<accession>A0A516V3E0</accession>
<keyword evidence="2" id="KW-1185">Reference proteome</keyword>
<dbReference type="AlphaFoldDB" id="A0A516V3E0"/>
<evidence type="ECO:0000313" key="2">
    <source>
        <dbReference type="Proteomes" id="UP000315891"/>
    </source>
</evidence>
<sequence length="142" mass="15559">MNAQAIDEPQDSGFGPVEFRIDRSVPGVFVARVSGQGGDPDAAARRWRHFVLTARASGKSWLMISRDLDGPTLSEAGLARMMAMLSDLDLDGLRIAIVQPRLERQRIDELGALLAMEQGGMVRVFEDERSALIWLRHGSGVA</sequence>